<dbReference type="GO" id="GO:0005840">
    <property type="term" value="C:ribosome"/>
    <property type="evidence" value="ECO:0007669"/>
    <property type="project" value="InterPro"/>
</dbReference>
<dbReference type="Gene3D" id="3.90.1170.10">
    <property type="entry name" value="Ribosomal protein L10e/L16"/>
    <property type="match status" value="1"/>
</dbReference>
<keyword evidence="2" id="KW-1185">Reference proteome</keyword>
<name>A0A2G9I8Z2_9LAMI</name>
<reference evidence="2" key="1">
    <citation type="journal article" date="2018" name="Gigascience">
        <title>Genome assembly of the Pink Ipe (Handroanthus impetiginosus, Bignoniaceae), a highly valued, ecologically keystone Neotropical timber forest tree.</title>
        <authorList>
            <person name="Silva-Junior O.B."/>
            <person name="Grattapaglia D."/>
            <person name="Novaes E."/>
            <person name="Collevatti R.G."/>
        </authorList>
    </citation>
    <scope>NUCLEOTIDE SEQUENCE [LARGE SCALE GENOMIC DNA]</scope>
    <source>
        <strain evidence="2">cv. UFG-1</strain>
    </source>
</reference>
<evidence type="ECO:0000313" key="2">
    <source>
        <dbReference type="Proteomes" id="UP000231279"/>
    </source>
</evidence>
<dbReference type="GO" id="GO:0003735">
    <property type="term" value="F:structural constituent of ribosome"/>
    <property type="evidence" value="ECO:0007669"/>
    <property type="project" value="InterPro"/>
</dbReference>
<evidence type="ECO:0000313" key="1">
    <source>
        <dbReference type="EMBL" id="PIN26222.1"/>
    </source>
</evidence>
<dbReference type="OrthoDB" id="1850746at2759"/>
<comment type="caution">
    <text evidence="1">The sequence shown here is derived from an EMBL/GenBank/DDBJ whole genome shotgun (WGS) entry which is preliminary data.</text>
</comment>
<dbReference type="Proteomes" id="UP000231279">
    <property type="component" value="Unassembled WGS sequence"/>
</dbReference>
<dbReference type="EMBL" id="NKXS01000129">
    <property type="protein sequence ID" value="PIN26222.1"/>
    <property type="molecule type" value="Genomic_DNA"/>
</dbReference>
<accession>A0A2G9I8Z2</accession>
<dbReference type="AlphaFoldDB" id="A0A2G9I8Z2"/>
<protein>
    <submittedName>
        <fullName evidence="1">Uncharacterized protein</fullName>
    </submittedName>
</protein>
<dbReference type="GO" id="GO:0006412">
    <property type="term" value="P:translation"/>
    <property type="evidence" value="ECO:0007669"/>
    <property type="project" value="InterPro"/>
</dbReference>
<organism evidence="1 2">
    <name type="scientific">Handroanthus impetiginosus</name>
    <dbReference type="NCBI Taxonomy" id="429701"/>
    <lineage>
        <taxon>Eukaryota</taxon>
        <taxon>Viridiplantae</taxon>
        <taxon>Streptophyta</taxon>
        <taxon>Embryophyta</taxon>
        <taxon>Tracheophyta</taxon>
        <taxon>Spermatophyta</taxon>
        <taxon>Magnoliopsida</taxon>
        <taxon>eudicotyledons</taxon>
        <taxon>Gunneridae</taxon>
        <taxon>Pentapetalae</taxon>
        <taxon>asterids</taxon>
        <taxon>lamiids</taxon>
        <taxon>Lamiales</taxon>
        <taxon>Bignoniaceae</taxon>
        <taxon>Crescentiina</taxon>
        <taxon>Tabebuia alliance</taxon>
        <taxon>Handroanthus</taxon>
    </lineage>
</organism>
<proteinExistence type="predicted"/>
<sequence>MAKDKVMELIEKFINLGVKYGFHIVKTDRSMLYPKQIKYSKHRKGRCCRGCKPIGTQLGFERYGTKSCRAGHLSYRAIEVAHQFVNPRQAATLVVHKLCSPTKFVQWS</sequence>
<dbReference type="STRING" id="429701.A0A2G9I8Z2"/>
<dbReference type="SUPFAM" id="SSF54686">
    <property type="entry name" value="Ribosomal protein L16p/L10e"/>
    <property type="match status" value="1"/>
</dbReference>
<dbReference type="InterPro" id="IPR036920">
    <property type="entry name" value="Ribosomal_uL16_sf"/>
</dbReference>
<gene>
    <name evidence="1" type="ORF">CDL12_01024</name>
</gene>